<dbReference type="InterPro" id="IPR055346">
    <property type="entry name" value="Fe-S_cluster_assembly_SufBD"/>
</dbReference>
<dbReference type="PANTHER" id="PTHR43575">
    <property type="entry name" value="PROTEIN ABCI7, CHLOROPLASTIC"/>
    <property type="match status" value="1"/>
</dbReference>
<dbReference type="Proteomes" id="UP000191901">
    <property type="component" value="Chromosome"/>
</dbReference>
<dbReference type="SUPFAM" id="SSF101960">
    <property type="entry name" value="Stabilizer of iron transporter SufD"/>
    <property type="match status" value="1"/>
</dbReference>
<dbReference type="KEGG" id="hhg:XM38_052240"/>
<name>A0A1Z3HVC3_9CYAN</name>
<evidence type="ECO:0000256" key="1">
    <source>
        <dbReference type="ARBA" id="ARBA00043967"/>
    </source>
</evidence>
<evidence type="ECO:0000259" key="2">
    <source>
        <dbReference type="Pfam" id="PF01458"/>
    </source>
</evidence>
<feature type="domain" description="SUF system FeS cluster assembly SufBD N-terminal" evidence="3">
    <location>
        <begin position="30"/>
        <end position="179"/>
    </location>
</feature>
<dbReference type="Pfam" id="PF19295">
    <property type="entry name" value="SufBD_N"/>
    <property type="match status" value="1"/>
</dbReference>
<feature type="domain" description="SUF system FeS cluster assembly SufBD core" evidence="2">
    <location>
        <begin position="191"/>
        <end position="415"/>
    </location>
</feature>
<gene>
    <name evidence="4" type="primary">sufD</name>
    <name evidence="4" type="ORF">XM38_052240</name>
</gene>
<dbReference type="PANTHER" id="PTHR43575:SF1">
    <property type="entry name" value="PROTEIN ABCI7, CHLOROPLASTIC"/>
    <property type="match status" value="1"/>
</dbReference>
<protein>
    <submittedName>
        <fullName evidence="4">FeS cluster assembly protein SufD</fullName>
    </submittedName>
</protein>
<dbReference type="RefSeq" id="WP_080811177.1">
    <property type="nucleotide sequence ID" value="NZ_CP021983.2"/>
</dbReference>
<dbReference type="InterPro" id="IPR000825">
    <property type="entry name" value="SUF_FeS_clus_asmbl_SufBD_core"/>
</dbReference>
<dbReference type="NCBIfam" id="TIGR01981">
    <property type="entry name" value="sufD"/>
    <property type="match status" value="1"/>
</dbReference>
<evidence type="ECO:0000313" key="4">
    <source>
        <dbReference type="EMBL" id="ASC74249.1"/>
    </source>
</evidence>
<evidence type="ECO:0000313" key="5">
    <source>
        <dbReference type="Proteomes" id="UP000191901"/>
    </source>
</evidence>
<evidence type="ECO:0000259" key="3">
    <source>
        <dbReference type="Pfam" id="PF19295"/>
    </source>
</evidence>
<dbReference type="AlphaFoldDB" id="A0A1Z3HVC3"/>
<dbReference type="EMBL" id="CP021983">
    <property type="protein sequence ID" value="ASC74249.1"/>
    <property type="molecule type" value="Genomic_DNA"/>
</dbReference>
<accession>A0A1Z3HVC3</accession>
<dbReference type="InterPro" id="IPR011542">
    <property type="entry name" value="SUF_FeS_clus_asmbl_SufD"/>
</dbReference>
<proteinExistence type="inferred from homology"/>
<sequence>MTPPATGTTAVDRREDYLNHLLSQATQQGERSLPLSSLRDTAKALVREQTFPSTRDEEWRFTDLSAMMQLPFQAVETVGKPQPDLSSLTLAETASSRLVFINGRYAAELSSTQALPSNVVVGSFSQLYGQDSLGASLEERLGQQFGSNEVFTALNTVGFADAAVIWVPRNQILEVPIQLIQISLPGETPTLGHPRCLVVAESGSAVTLVESFGGSGGDHFTNSVTEMWVEPTAQLKHVRLQREGDGVFHVGKTAVSQGRDSQYDHVSVTLGGRLCRHHLEVYQTGEQTTTRLYGLDAIATNQVADTHSLIALTHPHGYADQLHKSIIDDHAHAIFNGKIQVPHEAQLTTASQLNRNLLLSGKGRVNTKPQLEIVADNVKCAHGATVSQLDADEVFYLQSRGIQADQAQRLLLYGFAIEIINHIPLESLRQVLTATMTAWTR</sequence>
<reference evidence="4 5" key="1">
    <citation type="journal article" date="2016" name="Biochim. Biophys. Acta">
        <title>Characterization of red-shifted phycobilisomes isolated from the chlorophyll f-containing cyanobacterium Halomicronema hongdechloris.</title>
        <authorList>
            <person name="Li Y."/>
            <person name="Lin Y."/>
            <person name="Garvey C.J."/>
            <person name="Birch D."/>
            <person name="Corkery R.W."/>
            <person name="Loughlin P.C."/>
            <person name="Scheer H."/>
            <person name="Willows R.D."/>
            <person name="Chen M."/>
        </authorList>
    </citation>
    <scope>NUCLEOTIDE SEQUENCE [LARGE SCALE GENOMIC DNA]</scope>
    <source>
        <strain evidence="4 5">C2206</strain>
    </source>
</reference>
<dbReference type="Pfam" id="PF01458">
    <property type="entry name" value="SUFBD_core"/>
    <property type="match status" value="1"/>
</dbReference>
<dbReference type="InterPro" id="IPR045595">
    <property type="entry name" value="SufBD_N"/>
</dbReference>
<keyword evidence="5" id="KW-1185">Reference proteome</keyword>
<dbReference type="GO" id="GO:0016226">
    <property type="term" value="P:iron-sulfur cluster assembly"/>
    <property type="evidence" value="ECO:0007669"/>
    <property type="project" value="InterPro"/>
</dbReference>
<organism evidence="4 5">
    <name type="scientific">Halomicronema hongdechloris C2206</name>
    <dbReference type="NCBI Taxonomy" id="1641165"/>
    <lineage>
        <taxon>Bacteria</taxon>
        <taxon>Bacillati</taxon>
        <taxon>Cyanobacteriota</taxon>
        <taxon>Cyanophyceae</taxon>
        <taxon>Nodosilineales</taxon>
        <taxon>Nodosilineaceae</taxon>
        <taxon>Halomicronema</taxon>
    </lineage>
</organism>
<dbReference type="InterPro" id="IPR037284">
    <property type="entry name" value="SUF_FeS_clus_asmbl_SufBD_sf"/>
</dbReference>
<dbReference type="OrthoDB" id="9803529at2"/>
<dbReference type="STRING" id="1641165.XM38_16995"/>
<comment type="similarity">
    <text evidence="1">Belongs to the iron-sulfur cluster assembly SufBD family.</text>
</comment>